<proteinExistence type="predicted"/>
<organism evidence="2 3">
    <name type="scientific">Portunus trituberculatus</name>
    <name type="common">Swimming crab</name>
    <name type="synonym">Neptunus trituberculatus</name>
    <dbReference type="NCBI Taxonomy" id="210409"/>
    <lineage>
        <taxon>Eukaryota</taxon>
        <taxon>Metazoa</taxon>
        <taxon>Ecdysozoa</taxon>
        <taxon>Arthropoda</taxon>
        <taxon>Crustacea</taxon>
        <taxon>Multicrustacea</taxon>
        <taxon>Malacostraca</taxon>
        <taxon>Eumalacostraca</taxon>
        <taxon>Eucarida</taxon>
        <taxon>Decapoda</taxon>
        <taxon>Pleocyemata</taxon>
        <taxon>Brachyura</taxon>
        <taxon>Eubrachyura</taxon>
        <taxon>Portunoidea</taxon>
        <taxon>Portunidae</taxon>
        <taxon>Portuninae</taxon>
        <taxon>Portunus</taxon>
    </lineage>
</organism>
<gene>
    <name evidence="2" type="ORF">E2C01_054373</name>
</gene>
<accession>A0A5B7GNB2</accession>
<evidence type="ECO:0000313" key="2">
    <source>
        <dbReference type="EMBL" id="MPC60332.1"/>
    </source>
</evidence>
<reference evidence="2 3" key="1">
    <citation type="submission" date="2019-05" db="EMBL/GenBank/DDBJ databases">
        <title>Another draft genome of Portunus trituberculatus and its Hox gene families provides insights of decapod evolution.</title>
        <authorList>
            <person name="Jeong J.-H."/>
            <person name="Song I."/>
            <person name="Kim S."/>
            <person name="Choi T."/>
            <person name="Kim D."/>
            <person name="Ryu S."/>
            <person name="Kim W."/>
        </authorList>
    </citation>
    <scope>NUCLEOTIDE SEQUENCE [LARGE SCALE GENOMIC DNA]</scope>
    <source>
        <tissue evidence="2">Muscle</tissue>
    </source>
</reference>
<name>A0A5B7GNB2_PORTR</name>
<sequence>MPSPKPGPEGGKARRGMSRARYTITTATTITVTTTTNATPKIDEMRKVYREGAVDNGAVLRCLTSWQDSYLEYLVPDNGWLNSNEQESEIETE</sequence>
<comment type="caution">
    <text evidence="2">The sequence shown here is derived from an EMBL/GenBank/DDBJ whole genome shotgun (WGS) entry which is preliminary data.</text>
</comment>
<dbReference type="EMBL" id="VSRR010017402">
    <property type="protein sequence ID" value="MPC60332.1"/>
    <property type="molecule type" value="Genomic_DNA"/>
</dbReference>
<dbReference type="Proteomes" id="UP000324222">
    <property type="component" value="Unassembled WGS sequence"/>
</dbReference>
<feature type="region of interest" description="Disordered" evidence="1">
    <location>
        <begin position="1"/>
        <end position="20"/>
    </location>
</feature>
<keyword evidence="3" id="KW-1185">Reference proteome</keyword>
<evidence type="ECO:0000313" key="3">
    <source>
        <dbReference type="Proteomes" id="UP000324222"/>
    </source>
</evidence>
<dbReference type="AlphaFoldDB" id="A0A5B7GNB2"/>
<evidence type="ECO:0000256" key="1">
    <source>
        <dbReference type="SAM" id="MobiDB-lite"/>
    </source>
</evidence>
<protein>
    <submittedName>
        <fullName evidence="2">Uncharacterized protein</fullName>
    </submittedName>
</protein>